<name>A0A0H1B7C6_9EURO</name>
<gene>
    <name evidence="2" type="ORF">EMPG_17614</name>
</gene>
<dbReference type="AlphaFoldDB" id="A0A0H1B7C6"/>
<evidence type="ECO:0000313" key="2">
    <source>
        <dbReference type="EMBL" id="KLJ06882.1"/>
    </source>
</evidence>
<sequence length="83" mass="9105">MITMLTFYSSTKLNTSSPIPPRSSTPPSRPSPSQTRPLHSTVPTRSYIVALPQMPPQTQKSPLSLAVVRAMSRLLLVTWARAS</sequence>
<dbReference type="EMBL" id="LDEV01002952">
    <property type="protein sequence ID" value="KLJ06882.1"/>
    <property type="molecule type" value="Genomic_DNA"/>
</dbReference>
<evidence type="ECO:0000313" key="3">
    <source>
        <dbReference type="Proteomes" id="UP000053573"/>
    </source>
</evidence>
<accession>A0A0H1B7C6</accession>
<proteinExistence type="predicted"/>
<feature type="compositionally biased region" description="Pro residues" evidence="1">
    <location>
        <begin position="18"/>
        <end position="30"/>
    </location>
</feature>
<feature type="region of interest" description="Disordered" evidence="1">
    <location>
        <begin position="1"/>
        <end position="42"/>
    </location>
</feature>
<evidence type="ECO:0000256" key="1">
    <source>
        <dbReference type="SAM" id="MobiDB-lite"/>
    </source>
</evidence>
<dbReference type="Proteomes" id="UP000053573">
    <property type="component" value="Unassembled WGS sequence"/>
</dbReference>
<reference evidence="3" key="1">
    <citation type="journal article" date="2015" name="PLoS Genet.">
        <title>The dynamic genome and transcriptome of the human fungal pathogen Blastomyces and close relative Emmonsia.</title>
        <authorList>
            <person name="Munoz J.F."/>
            <person name="Gauthier G.M."/>
            <person name="Desjardins C.A."/>
            <person name="Gallo J.E."/>
            <person name="Holder J."/>
            <person name="Sullivan T.D."/>
            <person name="Marty A.J."/>
            <person name="Carmen J.C."/>
            <person name="Chen Z."/>
            <person name="Ding L."/>
            <person name="Gujja S."/>
            <person name="Magrini V."/>
            <person name="Misas E."/>
            <person name="Mitreva M."/>
            <person name="Priest M."/>
            <person name="Saif S."/>
            <person name="Whiston E.A."/>
            <person name="Young S."/>
            <person name="Zeng Q."/>
            <person name="Goldman W.E."/>
            <person name="Mardis E.R."/>
            <person name="Taylor J.W."/>
            <person name="McEwen J.G."/>
            <person name="Clay O.K."/>
            <person name="Klein B.S."/>
            <person name="Cuomo C.A."/>
        </authorList>
    </citation>
    <scope>NUCLEOTIDE SEQUENCE [LARGE SCALE GENOMIC DNA]</scope>
    <source>
        <strain evidence="3">UAMH 139</strain>
    </source>
</reference>
<protein>
    <submittedName>
        <fullName evidence="2">Uncharacterized protein</fullName>
    </submittedName>
</protein>
<keyword evidence="3" id="KW-1185">Reference proteome</keyword>
<organism evidence="2 3">
    <name type="scientific">Blastomyces silverae</name>
    <dbReference type="NCBI Taxonomy" id="2060906"/>
    <lineage>
        <taxon>Eukaryota</taxon>
        <taxon>Fungi</taxon>
        <taxon>Dikarya</taxon>
        <taxon>Ascomycota</taxon>
        <taxon>Pezizomycotina</taxon>
        <taxon>Eurotiomycetes</taxon>
        <taxon>Eurotiomycetidae</taxon>
        <taxon>Onygenales</taxon>
        <taxon>Ajellomycetaceae</taxon>
        <taxon>Blastomyces</taxon>
    </lineage>
</organism>
<feature type="compositionally biased region" description="Polar residues" evidence="1">
    <location>
        <begin position="1"/>
        <end position="14"/>
    </location>
</feature>
<comment type="caution">
    <text evidence="2">The sequence shown here is derived from an EMBL/GenBank/DDBJ whole genome shotgun (WGS) entry which is preliminary data.</text>
</comment>